<dbReference type="SUPFAM" id="SSF57850">
    <property type="entry name" value="RING/U-box"/>
    <property type="match status" value="3"/>
</dbReference>
<dbReference type="CDD" id="cd19769">
    <property type="entry name" value="Bbox2_TRIM16-like"/>
    <property type="match status" value="3"/>
</dbReference>
<feature type="domain" description="B box-type" evidence="7">
    <location>
        <begin position="943"/>
        <end position="983"/>
    </location>
</feature>
<dbReference type="InterPro" id="IPR001841">
    <property type="entry name" value="Znf_RING"/>
</dbReference>
<proteinExistence type="predicted"/>
<evidence type="ECO:0000256" key="1">
    <source>
        <dbReference type="ARBA" id="ARBA00022723"/>
    </source>
</evidence>
<dbReference type="PANTHER" id="PTHR25465">
    <property type="entry name" value="B-BOX DOMAIN CONTAINING"/>
    <property type="match status" value="1"/>
</dbReference>
<evidence type="ECO:0000313" key="10">
    <source>
        <dbReference type="Proteomes" id="UP000886611"/>
    </source>
</evidence>
<dbReference type="SMART" id="SM00184">
    <property type="entry name" value="RING"/>
    <property type="match status" value="3"/>
</dbReference>
<dbReference type="SMART" id="SM00336">
    <property type="entry name" value="BBOX"/>
    <property type="match status" value="3"/>
</dbReference>
<feature type="non-terminal residue" evidence="9">
    <location>
        <position position="1"/>
    </location>
</feature>
<dbReference type="Gene3D" id="2.60.120.920">
    <property type="match status" value="1"/>
</dbReference>
<organism evidence="9 10">
    <name type="scientific">Polypterus senegalus</name>
    <name type="common">Senegal bichir</name>
    <dbReference type="NCBI Taxonomy" id="55291"/>
    <lineage>
        <taxon>Eukaryota</taxon>
        <taxon>Metazoa</taxon>
        <taxon>Chordata</taxon>
        <taxon>Craniata</taxon>
        <taxon>Vertebrata</taxon>
        <taxon>Euteleostomi</taxon>
        <taxon>Actinopterygii</taxon>
        <taxon>Polypteriformes</taxon>
        <taxon>Polypteridae</taxon>
        <taxon>Polypterus</taxon>
    </lineage>
</organism>
<dbReference type="GO" id="GO:0008270">
    <property type="term" value="F:zinc ion binding"/>
    <property type="evidence" value="ECO:0007669"/>
    <property type="project" value="UniProtKB-KW"/>
</dbReference>
<evidence type="ECO:0000259" key="8">
    <source>
        <dbReference type="PROSITE" id="PS50188"/>
    </source>
</evidence>
<keyword evidence="10" id="KW-1185">Reference proteome</keyword>
<dbReference type="Pfam" id="PF13765">
    <property type="entry name" value="PRY"/>
    <property type="match status" value="1"/>
</dbReference>
<dbReference type="InterPro" id="IPR013083">
    <property type="entry name" value="Znf_RING/FYVE/PHD"/>
</dbReference>
<keyword evidence="2 4" id="KW-0863">Zinc-finger</keyword>
<feature type="domain" description="RING-type" evidence="6">
    <location>
        <begin position="400"/>
        <end position="440"/>
    </location>
</feature>
<dbReference type="EMBL" id="JAATIS010001721">
    <property type="protein sequence ID" value="KAG2465585.1"/>
    <property type="molecule type" value="Genomic_DNA"/>
</dbReference>
<dbReference type="GO" id="GO:0016874">
    <property type="term" value="F:ligase activity"/>
    <property type="evidence" value="ECO:0007669"/>
    <property type="project" value="UniProtKB-KW"/>
</dbReference>
<dbReference type="SMART" id="SM00589">
    <property type="entry name" value="PRY"/>
    <property type="match status" value="1"/>
</dbReference>
<dbReference type="InterPro" id="IPR013320">
    <property type="entry name" value="ConA-like_dom_sf"/>
</dbReference>
<dbReference type="InterPro" id="IPR000315">
    <property type="entry name" value="Znf_B-box"/>
</dbReference>
<dbReference type="InterPro" id="IPR017907">
    <property type="entry name" value="Znf_RING_CS"/>
</dbReference>
<dbReference type="PROSITE" id="PS50188">
    <property type="entry name" value="B302_SPRY"/>
    <property type="match status" value="1"/>
</dbReference>
<evidence type="ECO:0000259" key="6">
    <source>
        <dbReference type="PROSITE" id="PS50089"/>
    </source>
</evidence>
<feature type="domain" description="B box-type" evidence="7">
    <location>
        <begin position="145"/>
        <end position="185"/>
    </location>
</feature>
<dbReference type="InterPro" id="IPR027370">
    <property type="entry name" value="Znf-RING_euk"/>
</dbReference>
<dbReference type="PROSITE" id="PS50089">
    <property type="entry name" value="ZF_RING_2"/>
    <property type="match status" value="3"/>
</dbReference>
<feature type="coiled-coil region" evidence="5">
    <location>
        <begin position="1119"/>
        <end position="1178"/>
    </location>
</feature>
<dbReference type="InterPro" id="IPR006574">
    <property type="entry name" value="PRY"/>
</dbReference>
<feature type="coiled-coil region" evidence="5">
    <location>
        <begin position="578"/>
        <end position="680"/>
    </location>
</feature>
<feature type="domain" description="RING-type" evidence="6">
    <location>
        <begin position="15"/>
        <end position="55"/>
    </location>
</feature>
<feature type="non-terminal residue" evidence="9">
    <location>
        <position position="1318"/>
    </location>
</feature>
<evidence type="ECO:0000256" key="5">
    <source>
        <dbReference type="SAM" id="Coils"/>
    </source>
</evidence>
<feature type="domain" description="RING-type" evidence="6">
    <location>
        <begin position="813"/>
        <end position="853"/>
    </location>
</feature>
<dbReference type="PROSITE" id="PS50119">
    <property type="entry name" value="ZF_BBOX"/>
    <property type="match status" value="3"/>
</dbReference>
<protein>
    <submittedName>
        <fullName evidence="9">TRI25 ligase</fullName>
    </submittedName>
</protein>
<evidence type="ECO:0000256" key="4">
    <source>
        <dbReference type="PROSITE-ProRule" id="PRU00024"/>
    </source>
</evidence>
<feature type="domain" description="B30.2/SPRY" evidence="8">
    <location>
        <begin position="687"/>
        <end position="880"/>
    </location>
</feature>
<feature type="coiled-coil region" evidence="5">
    <location>
        <begin position="1263"/>
        <end position="1290"/>
    </location>
</feature>
<dbReference type="PANTHER" id="PTHR25465:SF5">
    <property type="entry name" value="E3 UBIQUITIN_ISG15 LIGASE TRIM25-RELATED"/>
    <property type="match status" value="1"/>
</dbReference>
<dbReference type="Proteomes" id="UP000886611">
    <property type="component" value="Unassembled WGS sequence"/>
</dbReference>
<dbReference type="InterPro" id="IPR001870">
    <property type="entry name" value="B30.2/SPRY"/>
</dbReference>
<evidence type="ECO:0000259" key="7">
    <source>
        <dbReference type="PROSITE" id="PS50119"/>
    </source>
</evidence>
<feature type="domain" description="B box-type" evidence="7">
    <location>
        <begin position="530"/>
        <end position="570"/>
    </location>
</feature>
<gene>
    <name evidence="9" type="primary">Trim25_34</name>
    <name evidence="9" type="ORF">GTO96_0017457</name>
</gene>
<keyword evidence="9" id="KW-0436">Ligase</keyword>
<name>A0A8X7XAJ4_POLSE</name>
<sequence>MAEAQLRGLLDEFTCSVCLDTLTDPVTIPCGHSFCLKCLMDCWDQSQVCSCPQCRENFTTRPALQRNSLLNDVIMKFKRPRISPPPPQNYASFGEVECDFCTGKKFRAVKSCLTCLASYCQTHLQPHYEGDALKHHKLVDPDSNLKEKLCEIHQKSLEMFCKTDDSCICMMCVVTGHDGHKMVKLETEREEKQKQLGATLSDIKRGLEEREKIMKETRKAMEEMKMSVVREVEENEKSFTDLIQCIEKAHKKLTERIREQEKREMEKAEGVMEQLEKEIEELKRREAELKELSETKDHLHFLQVRVTLHSESDQTGVCGTREHLERNLKDLRSLYNMTRTGHSAQHRSPFHVSLTFQIFFLQISQSFHFLVCLTDSLCLPLLKLMMAEAHLSGLQDEFTCSVCLDTLTDPVTIPCGHNFCLKCITDCWDQSQEFFCPQCRENFRTKPALRRNTLLNEVIKKLKNTGLSSLSSKIYAGPGDVGCDFCTGKKFRAVKSCLTCLASFCQPHLQSHYEIAAWKGHKLTDPERNLKDKLCEKHQKSLEMFCRTDKTCICMMCGMTEHDGHEKVELKTEREGKQKQLGATLRGIRRKLEEKEKKLKETRRTAEEMKLSVERMMGKHEKSFTALIRCIEEAHKKLAERIRDQEKREMEKAEGVMEQLEKEIKELKRREAELKDLSETKDHLHFLQVRATLQRVSDQTGVYFCPLTLDINTANRDLRLSDGNKKVTRKGTWTRYPDHPDRFDYWAQVLCREALTGTRCYWEVKCSGDFMRIGIAYKGLSRKGRSLECILGRNDKSWSLQCSHSQYFDEFTCLVCLHTLTDPVAIPCGHNFCLKCLTDCWYQSQELFCPGCRETISTRPALQGISLLNEVINKLKKTALNSLPSQSYAGPGDMECDACTGKKFRAEKSCLTCMAYYCQTHLQPHYEGDTLKLHKLTDPDRNMKEKLCEKHQKSLEIFCKTDDSCICMMCVVTGHNGHKMVELETEREEKQKQLGATLSDIKRTLEDREKTLKETRRTMEEMKLSVERDMEENEKSFTALIWCIEEARRKLTERIREQEKKETEKAEGVMEQLEKEIEELKRREAKLKELSETKDHLHFLQISVEQKMEEHDKSFTDLIRCIKEAYKKLTEKIREQEKRNVEKAEGVMEHLEREMKELKRREDELKELSETKDHLQFLQTFSSCCVLPADGDSLSFTVTADFSSEVLQNELSSLKKSLQKISHWDIMTWTPPGKRKRSLHYQEHLAALREMQVADIQQQELNRAKRERHLQMALEEAKQAREQEAALRAEEHSQTAAFNQAFLNVMGMLVQAMSGRRE</sequence>
<evidence type="ECO:0000313" key="9">
    <source>
        <dbReference type="EMBL" id="KAG2465585.1"/>
    </source>
</evidence>
<reference evidence="9 10" key="1">
    <citation type="journal article" date="2021" name="Cell">
        <title>Tracing the genetic footprints of vertebrate landing in non-teleost ray-finned fishes.</title>
        <authorList>
            <person name="Bi X."/>
            <person name="Wang K."/>
            <person name="Yang L."/>
            <person name="Pan H."/>
            <person name="Jiang H."/>
            <person name="Wei Q."/>
            <person name="Fang M."/>
            <person name="Yu H."/>
            <person name="Zhu C."/>
            <person name="Cai Y."/>
            <person name="He Y."/>
            <person name="Gan X."/>
            <person name="Zeng H."/>
            <person name="Yu D."/>
            <person name="Zhu Y."/>
            <person name="Jiang H."/>
            <person name="Qiu Q."/>
            <person name="Yang H."/>
            <person name="Zhang Y.E."/>
            <person name="Wang W."/>
            <person name="Zhu M."/>
            <person name="He S."/>
            <person name="Zhang G."/>
        </authorList>
    </citation>
    <scope>NUCLEOTIDE SEQUENCE [LARGE SCALE GENOMIC DNA]</scope>
    <source>
        <strain evidence="9">Bchr_013</strain>
    </source>
</reference>
<feature type="coiled-coil region" evidence="5">
    <location>
        <begin position="998"/>
        <end position="1093"/>
    </location>
</feature>
<evidence type="ECO:0000256" key="2">
    <source>
        <dbReference type="ARBA" id="ARBA00022771"/>
    </source>
</evidence>
<dbReference type="Pfam" id="PF13445">
    <property type="entry name" value="zf-RING_UBOX"/>
    <property type="match status" value="1"/>
</dbReference>
<keyword evidence="1" id="KW-0479">Metal-binding</keyword>
<dbReference type="Gene3D" id="3.30.160.60">
    <property type="entry name" value="Classic Zinc Finger"/>
    <property type="match status" value="3"/>
</dbReference>
<dbReference type="Gene3D" id="4.10.830.40">
    <property type="match status" value="3"/>
</dbReference>
<keyword evidence="5" id="KW-0175">Coiled coil</keyword>
<dbReference type="InterPro" id="IPR043136">
    <property type="entry name" value="B30.2/SPRY_sf"/>
</dbReference>
<keyword evidence="3" id="KW-0862">Zinc</keyword>
<dbReference type="SUPFAM" id="SSF49899">
    <property type="entry name" value="Concanavalin A-like lectins/glucanases"/>
    <property type="match status" value="1"/>
</dbReference>
<dbReference type="SUPFAM" id="SSF57845">
    <property type="entry name" value="B-box zinc-binding domain"/>
    <property type="match status" value="3"/>
</dbReference>
<evidence type="ECO:0000256" key="3">
    <source>
        <dbReference type="ARBA" id="ARBA00022833"/>
    </source>
</evidence>
<dbReference type="Pfam" id="PF25600">
    <property type="entry name" value="TRIM_CC"/>
    <property type="match status" value="4"/>
</dbReference>
<accession>A0A8X7XAJ4</accession>
<feature type="coiled-coil region" evidence="5">
    <location>
        <begin position="204"/>
        <end position="295"/>
    </location>
</feature>
<dbReference type="InterPro" id="IPR051051">
    <property type="entry name" value="E3_ubiq-ligase_TRIM/RNF"/>
</dbReference>
<dbReference type="Pfam" id="PF00643">
    <property type="entry name" value="zf-B_box"/>
    <property type="match status" value="3"/>
</dbReference>
<dbReference type="Pfam" id="PF15227">
    <property type="entry name" value="zf-C3HC4_4"/>
    <property type="match status" value="2"/>
</dbReference>
<dbReference type="GO" id="GO:0005737">
    <property type="term" value="C:cytoplasm"/>
    <property type="evidence" value="ECO:0007669"/>
    <property type="project" value="UniProtKB-ARBA"/>
</dbReference>
<comment type="caution">
    <text evidence="9">The sequence shown here is derived from an EMBL/GenBank/DDBJ whole genome shotgun (WGS) entry which is preliminary data.</text>
</comment>
<dbReference type="Gene3D" id="3.30.40.10">
    <property type="entry name" value="Zinc/RING finger domain, C3HC4 (zinc finger)"/>
    <property type="match status" value="3"/>
</dbReference>
<dbReference type="InterPro" id="IPR058030">
    <property type="entry name" value="TRIM8/14/16/25/29/45/65_CC"/>
</dbReference>
<dbReference type="PROSITE" id="PS00518">
    <property type="entry name" value="ZF_RING_1"/>
    <property type="match status" value="3"/>
</dbReference>